<dbReference type="Proteomes" id="UP000054560">
    <property type="component" value="Unassembled WGS sequence"/>
</dbReference>
<feature type="domain" description="Exportin-7/Ran-binding protein 17 TPR repeats" evidence="1">
    <location>
        <begin position="1"/>
        <end position="63"/>
    </location>
</feature>
<dbReference type="EMBL" id="KQ241603">
    <property type="protein sequence ID" value="KNC87633.1"/>
    <property type="molecule type" value="Genomic_DNA"/>
</dbReference>
<dbReference type="InterPro" id="IPR057947">
    <property type="entry name" value="TPR_XPO7/RBP17"/>
</dbReference>
<dbReference type="SUPFAM" id="SSF110857">
    <property type="entry name" value="Gamma-glutamyl cyclotransferase-like"/>
    <property type="match status" value="1"/>
</dbReference>
<dbReference type="GeneID" id="25900768"/>
<evidence type="ECO:0000259" key="1">
    <source>
        <dbReference type="Pfam" id="PF25795"/>
    </source>
</evidence>
<keyword evidence="3" id="KW-1185">Reference proteome</keyword>
<accession>A0A0L0GH30</accession>
<organism evidence="2 3">
    <name type="scientific">Sphaeroforma arctica JP610</name>
    <dbReference type="NCBI Taxonomy" id="667725"/>
    <lineage>
        <taxon>Eukaryota</taxon>
        <taxon>Ichthyosporea</taxon>
        <taxon>Ichthyophonida</taxon>
        <taxon>Sphaeroforma</taxon>
    </lineage>
</organism>
<reference evidence="2 3" key="1">
    <citation type="submission" date="2011-02" db="EMBL/GenBank/DDBJ databases">
        <title>The Genome Sequence of Sphaeroforma arctica JP610.</title>
        <authorList>
            <consortium name="The Broad Institute Genome Sequencing Platform"/>
            <person name="Russ C."/>
            <person name="Cuomo C."/>
            <person name="Young S.K."/>
            <person name="Zeng Q."/>
            <person name="Gargeya S."/>
            <person name="Alvarado L."/>
            <person name="Berlin A."/>
            <person name="Chapman S.B."/>
            <person name="Chen Z."/>
            <person name="Freedman E."/>
            <person name="Gellesch M."/>
            <person name="Goldberg J."/>
            <person name="Griggs A."/>
            <person name="Gujja S."/>
            <person name="Heilman E."/>
            <person name="Heiman D."/>
            <person name="Howarth C."/>
            <person name="Mehta T."/>
            <person name="Neiman D."/>
            <person name="Pearson M."/>
            <person name="Roberts A."/>
            <person name="Saif S."/>
            <person name="Shea T."/>
            <person name="Shenoy N."/>
            <person name="Sisk P."/>
            <person name="Stolte C."/>
            <person name="Sykes S."/>
            <person name="White J."/>
            <person name="Yandava C."/>
            <person name="Burger G."/>
            <person name="Gray M.W."/>
            <person name="Holland P.W.H."/>
            <person name="King N."/>
            <person name="Lang F.B.F."/>
            <person name="Roger A.J."/>
            <person name="Ruiz-Trillo I."/>
            <person name="Haas B."/>
            <person name="Nusbaum C."/>
            <person name="Birren B."/>
        </authorList>
    </citation>
    <scope>NUCLEOTIDE SEQUENCE [LARGE SCALE GENOMIC DNA]</scope>
    <source>
        <strain evidence="2 3">JP610</strain>
    </source>
</reference>
<evidence type="ECO:0000313" key="3">
    <source>
        <dbReference type="Proteomes" id="UP000054560"/>
    </source>
</evidence>
<dbReference type="CDD" id="cd06661">
    <property type="entry name" value="GGCT_like"/>
    <property type="match status" value="1"/>
</dbReference>
<protein>
    <recommendedName>
        <fullName evidence="1">Exportin-7/Ran-binding protein 17 TPR repeats domain-containing protein</fullName>
    </recommendedName>
</protein>
<dbReference type="AlphaFoldDB" id="A0A0L0GH30"/>
<name>A0A0L0GH30_9EUKA</name>
<dbReference type="Pfam" id="PF25795">
    <property type="entry name" value="TPR_XPO7"/>
    <property type="match status" value="1"/>
</dbReference>
<gene>
    <name evidence="2" type="ORF">SARC_00264</name>
</gene>
<dbReference type="OrthoDB" id="244158at2759"/>
<dbReference type="InterPro" id="IPR036568">
    <property type="entry name" value="GGCT-like_sf"/>
</dbReference>
<proteinExistence type="predicted"/>
<dbReference type="Gene3D" id="3.10.490.10">
    <property type="entry name" value="Gamma-glutamyl cyclotransferase-like"/>
    <property type="match status" value="1"/>
</dbReference>
<sequence length="143" mass="16561">MDGSLCCNVLQLMRICDSVSVTSSDLEYAIIVFFKQFSKMYIGSHVQKSTKVDDDMLHHLDLLENHPDGYIRRVTQLHFDDPHVPKEAQAYFFHSFRANVLPPHPTGLPMYESFTLEHVEAYTPRHLRPPNNGFWPVIYAALR</sequence>
<dbReference type="RefSeq" id="XP_014161535.1">
    <property type="nucleotide sequence ID" value="XM_014306060.1"/>
</dbReference>
<evidence type="ECO:0000313" key="2">
    <source>
        <dbReference type="EMBL" id="KNC87633.1"/>
    </source>
</evidence>
<dbReference type="InterPro" id="IPR013024">
    <property type="entry name" value="GGCT-like"/>
</dbReference>